<feature type="region of interest" description="Disordered" evidence="1">
    <location>
        <begin position="477"/>
        <end position="530"/>
    </location>
</feature>
<dbReference type="STRING" id="9244.A0A091IGJ4"/>
<dbReference type="AlphaFoldDB" id="A0A091IGJ4"/>
<dbReference type="InterPro" id="IPR014767">
    <property type="entry name" value="DAD_dom"/>
</dbReference>
<feature type="region of interest" description="Disordered" evidence="1">
    <location>
        <begin position="1010"/>
        <end position="1032"/>
    </location>
</feature>
<dbReference type="Gene3D" id="1.25.10.10">
    <property type="entry name" value="Leucine-rich Repeat Variant"/>
    <property type="match status" value="1"/>
</dbReference>
<dbReference type="Proteomes" id="UP000054308">
    <property type="component" value="Unassembled WGS sequence"/>
</dbReference>
<dbReference type="InterPro" id="IPR011989">
    <property type="entry name" value="ARM-like"/>
</dbReference>
<dbReference type="SUPFAM" id="SSF101447">
    <property type="entry name" value="Formin homology 2 domain (FH2 domain)"/>
    <property type="match status" value="1"/>
</dbReference>
<dbReference type="PROSITE" id="PS51232">
    <property type="entry name" value="GBD_FH3"/>
    <property type="match status" value="1"/>
</dbReference>
<dbReference type="SMART" id="SM00498">
    <property type="entry name" value="FH2"/>
    <property type="match status" value="1"/>
</dbReference>
<evidence type="ECO:0000313" key="5">
    <source>
        <dbReference type="EMBL" id="KFP06450.1"/>
    </source>
</evidence>
<feature type="compositionally biased region" description="Basic and acidic residues" evidence="1">
    <location>
        <begin position="941"/>
        <end position="981"/>
    </location>
</feature>
<dbReference type="PROSITE" id="PS51231">
    <property type="entry name" value="DAD"/>
    <property type="match status" value="1"/>
</dbReference>
<dbReference type="InterPro" id="IPR051425">
    <property type="entry name" value="Formin_Homology"/>
</dbReference>
<keyword evidence="6" id="KW-1185">Reference proteome</keyword>
<dbReference type="InterPro" id="IPR010472">
    <property type="entry name" value="FH3_dom"/>
</dbReference>
<dbReference type="InterPro" id="IPR015425">
    <property type="entry name" value="FH2_Formin"/>
</dbReference>
<feature type="non-terminal residue" evidence="5">
    <location>
        <position position="1032"/>
    </location>
</feature>
<dbReference type="Pfam" id="PF02181">
    <property type="entry name" value="FH2"/>
    <property type="match status" value="1"/>
</dbReference>
<feature type="region of interest" description="Disordered" evidence="1">
    <location>
        <begin position="445"/>
        <end position="464"/>
    </location>
</feature>
<evidence type="ECO:0000313" key="6">
    <source>
        <dbReference type="Proteomes" id="UP000054308"/>
    </source>
</evidence>
<feature type="domain" description="FH2" evidence="4">
    <location>
        <begin position="531"/>
        <end position="963"/>
    </location>
</feature>
<dbReference type="PROSITE" id="PS51444">
    <property type="entry name" value="FH2"/>
    <property type="match status" value="1"/>
</dbReference>
<dbReference type="PANTHER" id="PTHR45725">
    <property type="entry name" value="FORMIN HOMOLOGY 2 FAMILY MEMBER"/>
    <property type="match status" value="1"/>
</dbReference>
<evidence type="ECO:0000259" key="3">
    <source>
        <dbReference type="PROSITE" id="PS51232"/>
    </source>
</evidence>
<evidence type="ECO:0000256" key="1">
    <source>
        <dbReference type="SAM" id="MobiDB-lite"/>
    </source>
</evidence>
<dbReference type="GO" id="GO:0003779">
    <property type="term" value="F:actin binding"/>
    <property type="evidence" value="ECO:0007669"/>
    <property type="project" value="InterPro"/>
</dbReference>
<dbReference type="SMART" id="SM01139">
    <property type="entry name" value="Drf_FH3"/>
    <property type="match status" value="1"/>
</dbReference>
<dbReference type="Gene3D" id="1.20.58.2220">
    <property type="entry name" value="Formin, FH2 domain"/>
    <property type="match status" value="1"/>
</dbReference>
<sequence>FYPFQDELDLTDKHREAMFALPAEKKWQIYCSKKKDQEENKGATSWPEFYIDQLNSMAARKSLIALEKEDEEERNKTIESLKTALRTKPMRQFVTRFIDLDGLSCILNFLKSMDYETAESRIHTSLIGCIKALMNNSLGRAHVLAHSESINVIAQSLSTENIKTKVAVLEIMGAVCLVPGGHKKVLEAMLHYQKYASERTRFQTLINDLDKSTGRYRDEVSLKTAIMSFINAVLSQGAGVESLDFRLHLRYEFLMLGIQPVIDKLREHENSTLDRHLDFFEMLRNEDELEFAKRFELVHIDTKSATQMFELTRKRLTHTEAYPHFMSILHHCLQMPYKRSGNTVQYWLLLDRIVQQIVIQSDKGQDPDATPLENFNIKNVVRMLVNENEVKQWKEQAEKMRKGTAHTPFSELGSLGVIPLGAALCQKGVFVTQKWSSGAVSEHTELQQKLEKKERECDAKAQEKEEMMQTLNKMKEKLEKESRPPLPPGAPGGPLPPPPPPPGGPPPPPGPPPLDGILPPPGAPLGLTLKKKSIPQPTNALKSFNWSKLPENKLAGTVWTDIDDSKVFKILDLEDLERTFSAYQRQQVRAGLGVTHGDLGKAPSNKCLCFSMAFLQAFFFFFSPLQKEDAIDDTLSSRHKVKELSVIDGRRAQNCNILLSRLKLSNEEIKRAILTMDEQEDLPKDMLEQLLKFVPEKGDIDLLEEHKHELDRMAKADRFLFEMSRINHYQQRLQSLYFKKKFAERVAEVKPKVEGKAVLQSSSLQQLLEVVLAFGNYMNKGQRGNAFGFKISSLNKIADTKSSIDKNITLLHYLITIVEKKYPKVLRLHEELRDIPQAAKVNMTELEKEINTLRSGLRAVETELDFQKSQVQQTGDKFVSVVSQFITLASFSFSDVEDLLLEAKELFSKAVKHFGEDTDKMQPDEFFGIFDQFLQAVTEAKQENENMRRRKEEEERRARMEAQLKEQRERERKARKAKESGEEGGEFDDLVSALRSGEVFDKDLSKLKRNRKRITNQLADGSRERPVTKLNF</sequence>
<gene>
    <name evidence="5" type="ORF">N300_01619</name>
</gene>
<dbReference type="FunFam" id="1.25.10.10:FF:000012">
    <property type="entry name" value="Dishevelled associated activator of morphogenesis 2"/>
    <property type="match status" value="1"/>
</dbReference>
<dbReference type="Pfam" id="PF06367">
    <property type="entry name" value="Drf_FH3"/>
    <property type="match status" value="1"/>
</dbReference>
<feature type="compositionally biased region" description="Basic and acidic residues" evidence="1">
    <location>
        <begin position="1021"/>
        <end position="1032"/>
    </location>
</feature>
<dbReference type="GO" id="GO:0030036">
    <property type="term" value="P:actin cytoskeleton organization"/>
    <property type="evidence" value="ECO:0007669"/>
    <property type="project" value="InterPro"/>
</dbReference>
<dbReference type="GO" id="GO:0001725">
    <property type="term" value="C:stress fiber"/>
    <property type="evidence" value="ECO:0007669"/>
    <property type="project" value="TreeGrafter"/>
</dbReference>
<dbReference type="SUPFAM" id="SSF48371">
    <property type="entry name" value="ARM repeat"/>
    <property type="match status" value="1"/>
</dbReference>
<proteinExistence type="predicted"/>
<protein>
    <submittedName>
        <fullName evidence="5">Disheveled-associated activator of morphogenesis 1</fullName>
    </submittedName>
</protein>
<feature type="non-terminal residue" evidence="5">
    <location>
        <position position="1"/>
    </location>
</feature>
<dbReference type="Gene3D" id="1.10.238.150">
    <property type="entry name" value="Formin, FH3 diaphanous domain"/>
    <property type="match status" value="1"/>
</dbReference>
<dbReference type="InterPro" id="IPR014768">
    <property type="entry name" value="GBD/FH3_dom"/>
</dbReference>
<dbReference type="SMART" id="SM01140">
    <property type="entry name" value="Drf_GBD"/>
    <property type="match status" value="1"/>
</dbReference>
<evidence type="ECO:0000259" key="2">
    <source>
        <dbReference type="PROSITE" id="PS51231"/>
    </source>
</evidence>
<accession>A0A091IGJ4</accession>
<reference evidence="5 6" key="1">
    <citation type="submission" date="2014-04" db="EMBL/GenBank/DDBJ databases">
        <title>Genome evolution of avian class.</title>
        <authorList>
            <person name="Zhang G."/>
            <person name="Li C."/>
        </authorList>
    </citation>
    <scope>NUCLEOTIDE SEQUENCE [LARGE SCALE GENOMIC DNA]</scope>
    <source>
        <strain evidence="5">BGI_N300</strain>
    </source>
</reference>
<evidence type="ECO:0000259" key="4">
    <source>
        <dbReference type="PROSITE" id="PS51444"/>
    </source>
</evidence>
<dbReference type="GO" id="GO:0031267">
    <property type="term" value="F:small GTPase binding"/>
    <property type="evidence" value="ECO:0007669"/>
    <property type="project" value="InterPro"/>
</dbReference>
<dbReference type="PANTHER" id="PTHR45725:SF16">
    <property type="entry name" value="DISHEVELED-ASSOCIATED ACTIVATOR OF MORPHOGENESIS 1"/>
    <property type="match status" value="1"/>
</dbReference>
<feature type="domain" description="GBD/FH3" evidence="3">
    <location>
        <begin position="1"/>
        <end position="365"/>
    </location>
</feature>
<feature type="region of interest" description="Disordered" evidence="1">
    <location>
        <begin position="941"/>
        <end position="989"/>
    </location>
</feature>
<dbReference type="InterPro" id="IPR042201">
    <property type="entry name" value="FH2_Formin_sf"/>
</dbReference>
<dbReference type="InterPro" id="IPR016024">
    <property type="entry name" value="ARM-type_fold"/>
</dbReference>
<dbReference type="InterPro" id="IPR010473">
    <property type="entry name" value="GTPase-bd"/>
</dbReference>
<organism evidence="5 6">
    <name type="scientific">Calypte anna</name>
    <name type="common">Anna's hummingbird</name>
    <name type="synonym">Archilochus anna</name>
    <dbReference type="NCBI Taxonomy" id="9244"/>
    <lineage>
        <taxon>Eukaryota</taxon>
        <taxon>Metazoa</taxon>
        <taxon>Chordata</taxon>
        <taxon>Craniata</taxon>
        <taxon>Vertebrata</taxon>
        <taxon>Euteleostomi</taxon>
        <taxon>Archelosauria</taxon>
        <taxon>Archosauria</taxon>
        <taxon>Dinosauria</taxon>
        <taxon>Saurischia</taxon>
        <taxon>Theropoda</taxon>
        <taxon>Coelurosauria</taxon>
        <taxon>Aves</taxon>
        <taxon>Neognathae</taxon>
        <taxon>Neoaves</taxon>
        <taxon>Strisores</taxon>
        <taxon>Apodiformes</taxon>
        <taxon>Trochilidae</taxon>
        <taxon>Calypte</taxon>
    </lineage>
</organism>
<dbReference type="EMBL" id="KL218530">
    <property type="protein sequence ID" value="KFP06450.1"/>
    <property type="molecule type" value="Genomic_DNA"/>
</dbReference>
<feature type="compositionally biased region" description="Pro residues" evidence="1">
    <location>
        <begin position="484"/>
        <end position="523"/>
    </location>
</feature>
<dbReference type="Pfam" id="PF06371">
    <property type="entry name" value="Drf_GBD"/>
    <property type="match status" value="1"/>
</dbReference>
<feature type="domain" description="DAD" evidence="2">
    <location>
        <begin position="981"/>
        <end position="1012"/>
    </location>
</feature>
<name>A0A091IGJ4_CALAN</name>
<dbReference type="FunFam" id="1.10.238.150:FF:000001">
    <property type="entry name" value="Dishevelled associated activator of morphogenesis 1"/>
    <property type="match status" value="1"/>
</dbReference>